<dbReference type="RefSeq" id="WP_041018812.1">
    <property type="nucleotide sequence ID" value="NZ_CCEJ010000016.1"/>
</dbReference>
<dbReference type="SUPFAM" id="SSF56645">
    <property type="entry name" value="Acyl-CoA dehydrogenase NM domain-like"/>
    <property type="match status" value="1"/>
</dbReference>
<dbReference type="InterPro" id="IPR046373">
    <property type="entry name" value="Acyl-CoA_Oxase/DH_mid-dom_sf"/>
</dbReference>
<dbReference type="STRING" id="1437425.CSEC_2450"/>
<dbReference type="InterPro" id="IPR036250">
    <property type="entry name" value="AcylCo_DH-like_C"/>
</dbReference>
<dbReference type="PANTHER" id="PTHR10909">
    <property type="entry name" value="ELECTRON TRANSPORT OXIDOREDUCTASE"/>
    <property type="match status" value="1"/>
</dbReference>
<proteinExistence type="predicted"/>
<reference evidence="3" key="1">
    <citation type="submission" date="2013-12" db="EMBL/GenBank/DDBJ databases">
        <authorList>
            <person name="Linke B."/>
        </authorList>
    </citation>
    <scope>NUCLEOTIDE SEQUENCE [LARGE SCALE GENOMIC DNA]</scope>
    <source>
        <strain evidence="3">CRIB-18</strain>
    </source>
</reference>
<keyword evidence="1" id="KW-0285">Flavoprotein</keyword>
<keyword evidence="3" id="KW-0560">Oxidoreductase</keyword>
<dbReference type="InterPro" id="IPR006091">
    <property type="entry name" value="Acyl-CoA_Oxase/DH_mid-dom"/>
</dbReference>
<dbReference type="Pfam" id="PF02770">
    <property type="entry name" value="Acyl-CoA_dh_M"/>
    <property type="match status" value="1"/>
</dbReference>
<dbReference type="GO" id="GO:0055088">
    <property type="term" value="P:lipid homeostasis"/>
    <property type="evidence" value="ECO:0007669"/>
    <property type="project" value="TreeGrafter"/>
</dbReference>
<organism evidence="3 4">
    <name type="scientific">Candidatus Criblamydia sequanensis CRIB-18</name>
    <dbReference type="NCBI Taxonomy" id="1437425"/>
    <lineage>
        <taxon>Bacteria</taxon>
        <taxon>Pseudomonadati</taxon>
        <taxon>Chlamydiota</taxon>
        <taxon>Chlamydiia</taxon>
        <taxon>Parachlamydiales</taxon>
        <taxon>Candidatus Criblamydiaceae</taxon>
        <taxon>Candidatus Criblamydia</taxon>
    </lineage>
</organism>
<accession>A0A090D1I4</accession>
<dbReference type="Gene3D" id="2.40.110.10">
    <property type="entry name" value="Butyryl-CoA Dehydrogenase, subunit A, domain 2"/>
    <property type="match status" value="1"/>
</dbReference>
<dbReference type="Gene3D" id="1.20.140.10">
    <property type="entry name" value="Butyryl-CoA Dehydrogenase, subunit A, domain 3"/>
    <property type="match status" value="1"/>
</dbReference>
<comment type="caution">
    <text evidence="3">The sequence shown here is derived from an EMBL/GenBank/DDBJ whole genome shotgun (WGS) entry which is preliminary data.</text>
</comment>
<keyword evidence="4" id="KW-1185">Reference proteome</keyword>
<dbReference type="GO" id="GO:0071949">
    <property type="term" value="F:FAD binding"/>
    <property type="evidence" value="ECO:0007669"/>
    <property type="project" value="InterPro"/>
</dbReference>
<dbReference type="GO" id="GO:0003997">
    <property type="term" value="F:acyl-CoA oxidase activity"/>
    <property type="evidence" value="ECO:0007669"/>
    <property type="project" value="UniProtKB-EC"/>
</dbReference>
<feature type="domain" description="Acyl-CoA oxidase/dehydrogenase middle" evidence="2">
    <location>
        <begin position="198"/>
        <end position="306"/>
    </location>
</feature>
<name>A0A090D1I4_9BACT</name>
<sequence>MQHDVREARAFGTQFYNVGVIPDEGIAVNHEQPIEAALVILSQGSGIPIDELRKMNVEGWVPSENGVPTINNREELEKLYDIKNKKSPPSEERTILDEMLEKPRLRNYNSTIQEIREATIEQVRLIMSHEVISIEELHEFFDSPKVLDFIKKIGLVSPDLATLLLVHLILYGKSVLTLGTEKHLPLVEKANLLEVIGCLMMTEEGGGSDIAGTRTTAIFDNETRQFTINTPSRKATKAFIGGAAKNANRTVLFARLILKGKDYGVHGFEMEIRKNGELIPGIKVKDMGKKLGLNGVDNAYVTFENVRIPYNSLLDKFCEISKEGEYIAKEGNLDPLTLVTRFLLGQFVSGRHTIAYNSGNSFSFLTAVFGCYPPSMSKFRHSKEMVDNLAFSFAHEFARPIYFGNNLKNHFNASVMKAVASQMAMEFFDKIINLYGRSSSPHHYAIVRELAEYQAGLDATKTYEGDNNVLLQFVAGKQILKLAYQEYLELTKLDFSLPSLQKKLAILWKYISQNLFTKELPYFLLKAKMLELQKSIANKMRASGGKPELVKRIWDTSCQEEGITIAKIHAETLIIKEFYKKAKALDEEEKSTRWMHLFEIYSWNICKRYVPHVKIPDLSDAYENLMPQVLELLSRFDLKMEWLDAIIPKPSKSIPFDKFDNVAYELSMNLSCAL</sequence>
<dbReference type="Proteomes" id="UP000031552">
    <property type="component" value="Unassembled WGS sequence"/>
</dbReference>
<dbReference type="AlphaFoldDB" id="A0A090D1I4"/>
<dbReference type="GO" id="GO:0033540">
    <property type="term" value="P:fatty acid beta-oxidation using acyl-CoA oxidase"/>
    <property type="evidence" value="ECO:0007669"/>
    <property type="project" value="TreeGrafter"/>
</dbReference>
<reference evidence="3" key="2">
    <citation type="submission" date="2014-09" db="EMBL/GenBank/DDBJ databases">
        <title>Criblamydia sequanensis harbors a mega-plasmid encoding arsenite resistance.</title>
        <authorList>
            <person name="Bertelli C."/>
            <person name="Goesmann A."/>
            <person name="Greub G."/>
        </authorList>
    </citation>
    <scope>NUCLEOTIDE SEQUENCE [LARGE SCALE GENOMIC DNA]</scope>
    <source>
        <strain evidence="3">CRIB-18</strain>
    </source>
</reference>
<evidence type="ECO:0000313" key="3">
    <source>
        <dbReference type="EMBL" id="CDR35256.1"/>
    </source>
</evidence>
<evidence type="ECO:0000313" key="4">
    <source>
        <dbReference type="Proteomes" id="UP000031552"/>
    </source>
</evidence>
<evidence type="ECO:0000256" key="1">
    <source>
        <dbReference type="ARBA" id="ARBA00022630"/>
    </source>
</evidence>
<dbReference type="GO" id="GO:0005504">
    <property type="term" value="F:fatty acid binding"/>
    <property type="evidence" value="ECO:0007669"/>
    <property type="project" value="TreeGrafter"/>
</dbReference>
<gene>
    <name evidence="3" type="ORF">CSEC_2450</name>
</gene>
<dbReference type="EMBL" id="CCEJ010000016">
    <property type="protein sequence ID" value="CDR35256.1"/>
    <property type="molecule type" value="Genomic_DNA"/>
</dbReference>
<dbReference type="EC" id="1.3.3.6" evidence="3"/>
<evidence type="ECO:0000259" key="2">
    <source>
        <dbReference type="Pfam" id="PF02770"/>
    </source>
</evidence>
<dbReference type="InterPro" id="IPR009100">
    <property type="entry name" value="AcylCoA_DH/oxidase_NM_dom_sf"/>
</dbReference>
<dbReference type="SUPFAM" id="SSF47203">
    <property type="entry name" value="Acyl-CoA dehydrogenase C-terminal domain-like"/>
    <property type="match status" value="1"/>
</dbReference>
<dbReference type="OrthoDB" id="1144545at2"/>
<dbReference type="eggNOG" id="COG1960">
    <property type="taxonomic scope" value="Bacteria"/>
</dbReference>
<protein>
    <submittedName>
        <fullName evidence="3">Acyl-CoA oxidase</fullName>
        <ecNumber evidence="3">1.3.3.6</ecNumber>
    </submittedName>
</protein>
<dbReference type="InterPro" id="IPR012258">
    <property type="entry name" value="Acyl-CoA_oxidase"/>
</dbReference>